<dbReference type="STRING" id="391625.PPSIR1_01894"/>
<dbReference type="EMBL" id="ABCS01000038">
    <property type="protein sequence ID" value="EDM77932.1"/>
    <property type="molecule type" value="Genomic_DNA"/>
</dbReference>
<comment type="caution">
    <text evidence="2">The sequence shown here is derived from an EMBL/GenBank/DDBJ whole genome shotgun (WGS) entry which is preliminary data.</text>
</comment>
<dbReference type="AlphaFoldDB" id="A6G891"/>
<dbReference type="InterPro" id="IPR013153">
    <property type="entry name" value="Prk_AAA"/>
</dbReference>
<name>A6G891_9BACT</name>
<dbReference type="SUPFAM" id="SSF52540">
    <property type="entry name" value="P-loop containing nucleoside triphosphate hydrolases"/>
    <property type="match status" value="1"/>
</dbReference>
<dbReference type="PANTHER" id="PTHR30267:SF2">
    <property type="entry name" value="PROTEIN PRKA"/>
    <property type="match status" value="1"/>
</dbReference>
<dbReference type="InterPro" id="IPR027417">
    <property type="entry name" value="P-loop_NTPase"/>
</dbReference>
<organism evidence="2 3">
    <name type="scientific">Plesiocystis pacifica SIR-1</name>
    <dbReference type="NCBI Taxonomy" id="391625"/>
    <lineage>
        <taxon>Bacteria</taxon>
        <taxon>Pseudomonadati</taxon>
        <taxon>Myxococcota</taxon>
        <taxon>Polyangia</taxon>
        <taxon>Nannocystales</taxon>
        <taxon>Nannocystaceae</taxon>
        <taxon>Plesiocystis</taxon>
    </lineage>
</organism>
<dbReference type="SMART" id="SM00763">
    <property type="entry name" value="AAA_PrkA"/>
    <property type="match status" value="1"/>
</dbReference>
<evidence type="ECO:0000313" key="2">
    <source>
        <dbReference type="EMBL" id="EDM77932.1"/>
    </source>
</evidence>
<dbReference type="Pfam" id="PF08298">
    <property type="entry name" value="AAA_PrkA"/>
    <property type="match status" value="1"/>
</dbReference>
<dbReference type="Proteomes" id="UP000005801">
    <property type="component" value="Unassembled WGS sequence"/>
</dbReference>
<proteinExistence type="predicted"/>
<dbReference type="eggNOG" id="COG2766">
    <property type="taxonomic scope" value="Bacteria"/>
</dbReference>
<protein>
    <submittedName>
        <fullName evidence="2">Putative serine protein kinase, PrkA</fullName>
    </submittedName>
</protein>
<dbReference type="RefSeq" id="WP_006972936.1">
    <property type="nucleotide sequence ID" value="NZ_ABCS01000038.1"/>
</dbReference>
<gene>
    <name evidence="2" type="ORF">PPSIR1_01894</name>
</gene>
<keyword evidence="2" id="KW-0418">Kinase</keyword>
<keyword evidence="2" id="KW-0808">Transferase</keyword>
<sequence>MTDPRRPLGAQQRLAQLASTVAEDFSVTRRLLSFEEWFELLVDRPRIHARNSAQYVRDALESFGRDEVRTPRGLTTRFRLFDRSFDDSPRLVGQERAQNELFEVLDGYCRLGRTDSLILLHGPNGSAKSTLLDCLQAGLEAYSHTDEGALYRFAWVFPSGQQLSAGIGFGAPGSRELLGDESYARLDTGSIESRLTDENKDHPIYLIPHEPRLRLLEELFGAEVDGQSEDGFVVAHQIRNGDLSARNRKIFDALLNGYQGDLGKVYQHIQVERLYLSRTYRRGLVDVEPKQTVDARSFPVTGDRAFASLPPSVSGQVLHGTQGDLVDAQRGVLNFSDLLKRPYEHYKYLLTATESGRVVLDHLLLGLDVVFTGSANDIKLLEFRALRSAEYQSFRARLNLISVPYLRDYRVERKIYQEQVGDLLRGVHIAPHVPRILALWGVMTRLRPPDSEKYPKKISAALDKLTPLAKADLYAYGRVPEGLSSDEAKELLAAVPEMYAERFAHAVVRVEGSDTPLGDYEGSFGASVRDLKNVLLAAASNLPPESHSVTVPRVFDELRDFLADQVNHRWMHLEAKGGFHLLTGEGSITERAFSRWLDLSDWEVREALGLVDEERYLELFRKYVIHASHHVKGERIFDEVTGQLTDPDEKFMRELEKSMDPNAGPGFREDILARIGAWALSHPNEGPIYEEIFADYFGRMREDYYRQQKETVRRGIQYMLERLTNDRQVDLDLSQDERDKAQRALDVLTGVHDPDDGKRRERHTRESLKETLVQLSRHRY</sequence>
<keyword evidence="3" id="KW-1185">Reference proteome</keyword>
<dbReference type="PANTHER" id="PTHR30267">
    <property type="entry name" value="PROTEIN KINASE PRKA"/>
    <property type="match status" value="1"/>
</dbReference>
<dbReference type="GO" id="GO:0004672">
    <property type="term" value="F:protein kinase activity"/>
    <property type="evidence" value="ECO:0007669"/>
    <property type="project" value="TreeGrafter"/>
</dbReference>
<evidence type="ECO:0000313" key="3">
    <source>
        <dbReference type="Proteomes" id="UP000005801"/>
    </source>
</evidence>
<dbReference type="InterPro" id="IPR010650">
    <property type="entry name" value="PrkA_C"/>
</dbReference>
<evidence type="ECO:0000259" key="1">
    <source>
        <dbReference type="SMART" id="SM00763"/>
    </source>
</evidence>
<accession>A6G891</accession>
<reference evidence="2 3" key="1">
    <citation type="submission" date="2007-06" db="EMBL/GenBank/DDBJ databases">
        <authorList>
            <person name="Shimkets L."/>
            <person name="Ferriera S."/>
            <person name="Johnson J."/>
            <person name="Kravitz S."/>
            <person name="Beeson K."/>
            <person name="Sutton G."/>
            <person name="Rogers Y.-H."/>
            <person name="Friedman R."/>
            <person name="Frazier M."/>
            <person name="Venter J.C."/>
        </authorList>
    </citation>
    <scope>NUCLEOTIDE SEQUENCE [LARGE SCALE GENOMIC DNA]</scope>
    <source>
        <strain evidence="2 3">SIR-1</strain>
    </source>
</reference>
<feature type="domain" description="PrkA AAA" evidence="1">
    <location>
        <begin position="32"/>
        <end position="453"/>
    </location>
</feature>
<dbReference type="Pfam" id="PF06798">
    <property type="entry name" value="PrkA"/>
    <property type="match status" value="1"/>
</dbReference>